<evidence type="ECO:0000256" key="2">
    <source>
        <dbReference type="ARBA" id="ARBA00008778"/>
    </source>
</evidence>
<reference evidence="6 7" key="1">
    <citation type="submission" date="2019-01" db="EMBL/GenBank/DDBJ databases">
        <title>Nuclear Genome Assembly of the Microalgal Biofuel strain Nannochloropsis salina CCMP1776.</title>
        <authorList>
            <person name="Hovde B."/>
        </authorList>
    </citation>
    <scope>NUCLEOTIDE SEQUENCE [LARGE SCALE GENOMIC DNA]</scope>
    <source>
        <strain evidence="6 7">CCMP1776</strain>
    </source>
</reference>
<dbReference type="EMBL" id="SDOX01000005">
    <property type="protein sequence ID" value="TFJ87615.1"/>
    <property type="molecule type" value="Genomic_DNA"/>
</dbReference>
<name>A0A4D9DDH8_9STRA</name>
<dbReference type="GO" id="GO:0008047">
    <property type="term" value="F:enzyme activator activity"/>
    <property type="evidence" value="ECO:0007669"/>
    <property type="project" value="InterPro"/>
</dbReference>
<gene>
    <name evidence="6" type="ORF">NSK_000966</name>
</gene>
<feature type="compositionally biased region" description="Polar residues" evidence="5">
    <location>
        <begin position="420"/>
        <end position="429"/>
    </location>
</feature>
<feature type="compositionally biased region" description="Basic and acidic residues" evidence="5">
    <location>
        <begin position="176"/>
        <end position="185"/>
    </location>
</feature>
<comment type="subcellular location">
    <subcellularLocation>
        <location evidence="1">Cytoplasm</location>
    </subcellularLocation>
</comment>
<dbReference type="AlphaFoldDB" id="A0A4D9DDH8"/>
<organism evidence="6 7">
    <name type="scientific">Nannochloropsis salina CCMP1776</name>
    <dbReference type="NCBI Taxonomy" id="1027361"/>
    <lineage>
        <taxon>Eukaryota</taxon>
        <taxon>Sar</taxon>
        <taxon>Stramenopiles</taxon>
        <taxon>Ochrophyta</taxon>
        <taxon>Eustigmatophyceae</taxon>
        <taxon>Eustigmatales</taxon>
        <taxon>Monodopsidaceae</taxon>
        <taxon>Microchloropsis</taxon>
        <taxon>Microchloropsis salina</taxon>
    </lineage>
</organism>
<protein>
    <recommendedName>
        <fullName evidence="8">WH1 domain-containing protein</fullName>
    </recommendedName>
</protein>
<dbReference type="GO" id="GO:0000932">
    <property type="term" value="C:P-body"/>
    <property type="evidence" value="ECO:0007669"/>
    <property type="project" value="TreeGrafter"/>
</dbReference>
<dbReference type="Pfam" id="PF06058">
    <property type="entry name" value="DCP1"/>
    <property type="match status" value="1"/>
</dbReference>
<dbReference type="GO" id="GO:0000290">
    <property type="term" value="P:deadenylation-dependent decapping of nuclear-transcribed mRNA"/>
    <property type="evidence" value="ECO:0007669"/>
    <property type="project" value="InterPro"/>
</dbReference>
<dbReference type="PANTHER" id="PTHR16290:SF0">
    <property type="entry name" value="DECAPPING PROTEIN 1, ISOFORM A"/>
    <property type="match status" value="1"/>
</dbReference>
<keyword evidence="3" id="KW-0963">Cytoplasm</keyword>
<accession>A0A4D9DDH8</accession>
<evidence type="ECO:0000256" key="3">
    <source>
        <dbReference type="ARBA" id="ARBA00022490"/>
    </source>
</evidence>
<feature type="region of interest" description="Disordered" evidence="5">
    <location>
        <begin position="145"/>
        <end position="194"/>
    </location>
</feature>
<evidence type="ECO:0000256" key="4">
    <source>
        <dbReference type="ARBA" id="ARBA00022664"/>
    </source>
</evidence>
<dbReference type="Gene3D" id="2.30.29.30">
    <property type="entry name" value="Pleckstrin-homology domain (PH domain)/Phosphotyrosine-binding domain (PTB)"/>
    <property type="match status" value="1"/>
</dbReference>
<comment type="caution">
    <text evidence="6">The sequence shown here is derived from an EMBL/GenBank/DDBJ whole genome shotgun (WGS) entry which is preliminary data.</text>
</comment>
<keyword evidence="7" id="KW-1185">Reference proteome</keyword>
<dbReference type="SUPFAM" id="SSF50729">
    <property type="entry name" value="PH domain-like"/>
    <property type="match status" value="1"/>
</dbReference>
<dbReference type="InterPro" id="IPR010334">
    <property type="entry name" value="Dcp1"/>
</dbReference>
<dbReference type="GO" id="GO:0003729">
    <property type="term" value="F:mRNA binding"/>
    <property type="evidence" value="ECO:0007669"/>
    <property type="project" value="TreeGrafter"/>
</dbReference>
<dbReference type="GO" id="GO:0006397">
    <property type="term" value="P:mRNA processing"/>
    <property type="evidence" value="ECO:0007669"/>
    <property type="project" value="UniProtKB-KW"/>
</dbReference>
<sequence>MATESGGLVKRTPQQVQAANLLILQRSDDAVSEILATATHVVIYVFAPATKQWERKEIEGSLFVVKRSYGVRFRLVVLNRVKRGDLEEDLDSSFTFEDMSPYLLYRRHTESDKDAETLAIWFHSEKDRVHIAGCLRKVLRLHSSVDPKQQDQRQAQERESLLGSALPPAPTLNDLSRVDNTEAMKSRTTISSAEISKRKKHTAIEDLLLKAASLGGGSALTRPELDRKADTLTTSPARRAAAASPPAITNMLLRPKVATAHAAPAVETGRPTCTNGSGRGPGQGSIVSTLLNPLGMMNRLPIRGSGSSEDDRPSKETLKKAARVRIDVLAGSLRGLGFGLLLGAGGFPLLKRFLPITWQGSKHHVFIALATSALGSFVGSATATRNSLEHVVSGLQRVVPPEVQAAEDAFRRRRKALATKENTNISQNERGGGFWGLHPEPSNGLGDTRYRQSGPAENLRLGKPPTTSPEGAPVNHSEPRSF</sequence>
<proteinExistence type="inferred from homology"/>
<evidence type="ECO:0000313" key="7">
    <source>
        <dbReference type="Proteomes" id="UP000355283"/>
    </source>
</evidence>
<evidence type="ECO:0000256" key="1">
    <source>
        <dbReference type="ARBA" id="ARBA00004496"/>
    </source>
</evidence>
<evidence type="ECO:0000313" key="6">
    <source>
        <dbReference type="EMBL" id="TFJ87615.1"/>
    </source>
</evidence>
<dbReference type="CDD" id="cd13182">
    <property type="entry name" value="EVH1-like_Dcp1"/>
    <property type="match status" value="1"/>
</dbReference>
<dbReference type="InterPro" id="IPR011993">
    <property type="entry name" value="PH-like_dom_sf"/>
</dbReference>
<feature type="region of interest" description="Disordered" evidence="5">
    <location>
        <begin position="418"/>
        <end position="482"/>
    </location>
</feature>
<evidence type="ECO:0000256" key="5">
    <source>
        <dbReference type="SAM" id="MobiDB-lite"/>
    </source>
</evidence>
<feature type="compositionally biased region" description="Basic and acidic residues" evidence="5">
    <location>
        <begin position="145"/>
        <end position="160"/>
    </location>
</feature>
<comment type="similarity">
    <text evidence="2">Belongs to the DCP1 family.</text>
</comment>
<dbReference type="OrthoDB" id="440673at2759"/>
<dbReference type="PANTHER" id="PTHR16290">
    <property type="entry name" value="TRANSCRIPTION FACTOR SMIF DECAPPING ENZYME DCP1"/>
    <property type="match status" value="1"/>
</dbReference>
<dbReference type="GO" id="GO:0031087">
    <property type="term" value="P:deadenylation-independent decapping of nuclear-transcribed mRNA"/>
    <property type="evidence" value="ECO:0007669"/>
    <property type="project" value="TreeGrafter"/>
</dbReference>
<dbReference type="Proteomes" id="UP000355283">
    <property type="component" value="Unassembled WGS sequence"/>
</dbReference>
<evidence type="ECO:0008006" key="8">
    <source>
        <dbReference type="Google" id="ProtNLM"/>
    </source>
</evidence>
<keyword evidence="4" id="KW-0507">mRNA processing</keyword>
<feature type="region of interest" description="Disordered" evidence="5">
    <location>
        <begin position="261"/>
        <end position="285"/>
    </location>
</feature>